<dbReference type="InterPro" id="IPR051164">
    <property type="entry name" value="NmrA-like_oxidored"/>
</dbReference>
<keyword evidence="2" id="KW-0521">NADP</keyword>
<dbReference type="InterPro" id="IPR036291">
    <property type="entry name" value="NAD(P)-bd_dom_sf"/>
</dbReference>
<dbReference type="Proteomes" id="UP000799537">
    <property type="component" value="Unassembled WGS sequence"/>
</dbReference>
<dbReference type="SUPFAM" id="SSF51735">
    <property type="entry name" value="NAD(P)-binding Rossmann-fold domains"/>
    <property type="match status" value="1"/>
</dbReference>
<dbReference type="Gene3D" id="3.90.25.10">
    <property type="entry name" value="UDP-galactose 4-epimerase, domain 1"/>
    <property type="match status" value="1"/>
</dbReference>
<dbReference type="GeneID" id="54566733"/>
<accession>A0A6A6CF17</accession>
<sequence>MSSNDRRRLIVTGATGKQGGAVIQALLAKPSQPFQIYAVTRNKESAPAKSLASKENVHVIQGDFDNPKGILDQVPSPWGLFSVTTLQVGKSNAAGIEEQQGKAMNAAAFGAGIKHLVYTSVDRGLDSDNTETPIPHFRAKKHVEDDIKEKAAKNTGTTWTFIRPVAFMDNIGRDFFGKVFVTMWRQNGLDTPLQLVSTKDIGRVAAEAFLHADEEEYKNKSISLAGDSITPRQAAKAFKEATGLEMPSTYGVFGSLLKMIMKDEIGTMFEWFKSTGYAADFKALRKSYPFLKDFKSWVETESAWKKA</sequence>
<feature type="domain" description="NmrA-like" evidence="3">
    <location>
        <begin position="8"/>
        <end position="278"/>
    </location>
</feature>
<dbReference type="EMBL" id="ML993605">
    <property type="protein sequence ID" value="KAF2164269.1"/>
    <property type="molecule type" value="Genomic_DNA"/>
</dbReference>
<dbReference type="PANTHER" id="PTHR42748:SF7">
    <property type="entry name" value="NMRA LIKE REDOX SENSOR 1-RELATED"/>
    <property type="match status" value="1"/>
</dbReference>
<evidence type="ECO:0000313" key="4">
    <source>
        <dbReference type="EMBL" id="KAF2164269.1"/>
    </source>
</evidence>
<dbReference type="RefSeq" id="XP_033665158.1">
    <property type="nucleotide sequence ID" value="XM_033813461.1"/>
</dbReference>
<dbReference type="AlphaFoldDB" id="A0A6A6CF17"/>
<proteinExistence type="inferred from homology"/>
<dbReference type="Gene3D" id="3.40.50.720">
    <property type="entry name" value="NAD(P)-binding Rossmann-like Domain"/>
    <property type="match status" value="1"/>
</dbReference>
<dbReference type="GO" id="GO:0005634">
    <property type="term" value="C:nucleus"/>
    <property type="evidence" value="ECO:0007669"/>
    <property type="project" value="TreeGrafter"/>
</dbReference>
<organism evidence="4 5">
    <name type="scientific">Zasmidium cellare ATCC 36951</name>
    <dbReference type="NCBI Taxonomy" id="1080233"/>
    <lineage>
        <taxon>Eukaryota</taxon>
        <taxon>Fungi</taxon>
        <taxon>Dikarya</taxon>
        <taxon>Ascomycota</taxon>
        <taxon>Pezizomycotina</taxon>
        <taxon>Dothideomycetes</taxon>
        <taxon>Dothideomycetidae</taxon>
        <taxon>Mycosphaerellales</taxon>
        <taxon>Mycosphaerellaceae</taxon>
        <taxon>Zasmidium</taxon>
    </lineage>
</organism>
<dbReference type="PANTHER" id="PTHR42748">
    <property type="entry name" value="NITROGEN METABOLITE REPRESSION PROTEIN NMRA FAMILY MEMBER"/>
    <property type="match status" value="1"/>
</dbReference>
<evidence type="ECO:0000313" key="5">
    <source>
        <dbReference type="Proteomes" id="UP000799537"/>
    </source>
</evidence>
<evidence type="ECO:0000259" key="3">
    <source>
        <dbReference type="Pfam" id="PF05368"/>
    </source>
</evidence>
<dbReference type="OrthoDB" id="9997102at2759"/>
<keyword evidence="5" id="KW-1185">Reference proteome</keyword>
<reference evidence="4" key="1">
    <citation type="journal article" date="2020" name="Stud. Mycol.">
        <title>101 Dothideomycetes genomes: a test case for predicting lifestyles and emergence of pathogens.</title>
        <authorList>
            <person name="Haridas S."/>
            <person name="Albert R."/>
            <person name="Binder M."/>
            <person name="Bloem J."/>
            <person name="Labutti K."/>
            <person name="Salamov A."/>
            <person name="Andreopoulos B."/>
            <person name="Baker S."/>
            <person name="Barry K."/>
            <person name="Bills G."/>
            <person name="Bluhm B."/>
            <person name="Cannon C."/>
            <person name="Castanera R."/>
            <person name="Culley D."/>
            <person name="Daum C."/>
            <person name="Ezra D."/>
            <person name="Gonzalez J."/>
            <person name="Henrissat B."/>
            <person name="Kuo A."/>
            <person name="Liang C."/>
            <person name="Lipzen A."/>
            <person name="Lutzoni F."/>
            <person name="Magnuson J."/>
            <person name="Mondo S."/>
            <person name="Nolan M."/>
            <person name="Ohm R."/>
            <person name="Pangilinan J."/>
            <person name="Park H.-J."/>
            <person name="Ramirez L."/>
            <person name="Alfaro M."/>
            <person name="Sun H."/>
            <person name="Tritt A."/>
            <person name="Yoshinaga Y."/>
            <person name="Zwiers L.-H."/>
            <person name="Turgeon B."/>
            <person name="Goodwin S."/>
            <person name="Spatafora J."/>
            <person name="Crous P."/>
            <person name="Grigoriev I."/>
        </authorList>
    </citation>
    <scope>NUCLEOTIDE SEQUENCE</scope>
    <source>
        <strain evidence="4">ATCC 36951</strain>
    </source>
</reference>
<dbReference type="Pfam" id="PF05368">
    <property type="entry name" value="NmrA"/>
    <property type="match status" value="1"/>
</dbReference>
<gene>
    <name evidence="4" type="ORF">M409DRAFT_56952</name>
</gene>
<protein>
    <recommendedName>
        <fullName evidence="3">NmrA-like domain-containing protein</fullName>
    </recommendedName>
</protein>
<comment type="similarity">
    <text evidence="1">Belongs to the NmrA-type oxidoreductase family.</text>
</comment>
<name>A0A6A6CF17_ZASCE</name>
<evidence type="ECO:0000256" key="1">
    <source>
        <dbReference type="ARBA" id="ARBA00006328"/>
    </source>
</evidence>
<dbReference type="InterPro" id="IPR008030">
    <property type="entry name" value="NmrA-like"/>
</dbReference>
<evidence type="ECO:0000256" key="2">
    <source>
        <dbReference type="ARBA" id="ARBA00022857"/>
    </source>
</evidence>